<feature type="signal peptide" evidence="1">
    <location>
        <begin position="1"/>
        <end position="21"/>
    </location>
</feature>
<dbReference type="EMBL" id="AAACVH010000069">
    <property type="protein sequence ID" value="EAA8668214.1"/>
    <property type="molecule type" value="Genomic_DNA"/>
</dbReference>
<protein>
    <submittedName>
        <fullName evidence="3">Cro/Cl family transcriptional regulator</fullName>
    </submittedName>
</protein>
<evidence type="ECO:0000313" key="3">
    <source>
        <dbReference type="EMBL" id="MIK94694.1"/>
    </source>
</evidence>
<feature type="chain" id="PRO_5036099314" evidence="1">
    <location>
        <begin position="22"/>
        <end position="202"/>
    </location>
</feature>
<comment type="caution">
    <text evidence="3">The sequence shown here is derived from an EMBL/GenBank/DDBJ whole genome shotgun (WGS) entry which is preliminary data.</text>
</comment>
<proteinExistence type="predicted"/>
<dbReference type="EMBL" id="RSMR01000046">
    <property type="protein sequence ID" value="MIK94694.1"/>
    <property type="molecule type" value="Genomic_DNA"/>
</dbReference>
<reference evidence="3" key="1">
    <citation type="submission" date="2018-08" db="EMBL/GenBank/DDBJ databases">
        <authorList>
            <consortium name="GenomeTrakr network: Whole genome sequencing for foodborne pathogen traceback"/>
        </authorList>
    </citation>
    <scope>NUCLEOTIDE SEQUENCE [LARGE SCALE GENOMIC DNA]</scope>
    <source>
        <strain evidence="3">FLUFL-1338</strain>
        <strain evidence="2">FLUFL-367</strain>
    </source>
</reference>
<evidence type="ECO:0000313" key="2">
    <source>
        <dbReference type="EMBL" id="EAA8668214.1"/>
    </source>
</evidence>
<keyword evidence="1" id="KW-0732">Signal</keyword>
<dbReference type="AlphaFoldDB" id="A0A3V7B9C2"/>
<sequence>MKKKVLASALTFVLASGSAMAAVTTGQLTFNWQAVVPTAPVTSTAWAFVDGLDIPFVPGTEQLNIARTATGIKAVSLKPYDFFIVPVDTTSTITNGTPVKRDTTKPLLATKVFLGSMPVSNGLVGNKQLELSTTKDAVDGQIAINVNGKPLKVGSNAATSIGLATDHEEHIVIDMNASIPNADVKDGASLSFVAPVIFAVDI</sequence>
<dbReference type="Proteomes" id="UP000885283">
    <property type="component" value="Unassembled WGS sequence"/>
</dbReference>
<dbReference type="Proteomes" id="UP000839834">
    <property type="component" value="Unassembled WGS sequence"/>
</dbReference>
<gene>
    <name evidence="3" type="ORF">KO51_25275</name>
    <name evidence="2" type="ORF">NL99_25465</name>
</gene>
<organism evidence="3">
    <name type="scientific">Salmonella enterica</name>
    <name type="common">Salmonella choleraesuis</name>
    <dbReference type="NCBI Taxonomy" id="28901"/>
    <lineage>
        <taxon>Bacteria</taxon>
        <taxon>Pseudomonadati</taxon>
        <taxon>Pseudomonadota</taxon>
        <taxon>Gammaproteobacteria</taxon>
        <taxon>Enterobacterales</taxon>
        <taxon>Enterobacteriaceae</taxon>
        <taxon>Salmonella</taxon>
    </lineage>
</organism>
<accession>A0A3V7B9C2</accession>
<name>A0A3V7B9C2_SALER</name>
<evidence type="ECO:0000256" key="1">
    <source>
        <dbReference type="SAM" id="SignalP"/>
    </source>
</evidence>